<reference evidence="1 2" key="1">
    <citation type="submission" date="2013-01" db="EMBL/GenBank/DDBJ databases">
        <title>Large myovirus of Bacillus.</title>
        <authorList>
            <person name="Klumpp J."/>
            <person name="Beyer W."/>
            <person name="Loessner M.J."/>
        </authorList>
    </citation>
    <scope>NUCLEOTIDE SEQUENCE [LARGE SCALE GENOMIC DNA]</scope>
</reference>
<accession>G9B1A7</accession>
<dbReference type="InterPro" id="IPR055822">
    <property type="entry name" value="DUF7398"/>
</dbReference>
<protein>
    <submittedName>
        <fullName evidence="1">Gp6</fullName>
    </submittedName>
</protein>
<dbReference type="Proteomes" id="UP000005445">
    <property type="component" value="Segment"/>
</dbReference>
<dbReference type="OrthoDB" id="11699at10239"/>
<keyword evidence="2" id="KW-1185">Reference proteome</keyword>
<dbReference type="KEGG" id="vg:11536669"/>
<organism evidence="1 2">
    <name type="scientific">Bacillus phage W.Ph</name>
    <dbReference type="NCBI Taxonomy" id="764595"/>
    <lineage>
        <taxon>Viruses</taxon>
        <taxon>Duplodnaviria</taxon>
        <taxon>Heunggongvirae</taxon>
        <taxon>Uroviricota</taxon>
        <taxon>Caudoviricetes</taxon>
        <taxon>Herelleviridae</taxon>
        <taxon>Bastillevirinae</taxon>
        <taxon>Wphvirus</taxon>
        <taxon>Wphvirus WPh</taxon>
    </lineage>
</organism>
<evidence type="ECO:0000313" key="2">
    <source>
        <dbReference type="Proteomes" id="UP000005445"/>
    </source>
</evidence>
<sequence length="158" mass="18759">MKDTLEEMFDSVQDYAETNLMVTLDDYKEDIATVFRLGARKHVDYEFYTDIKNDYKHVLTLVMTKMAVDYYNSPHFKGKEKDTVRNIFYKYNVDLESAFVREGLNYTTELLDRLLAEMVLELPFTYANALFKNEKVYEEYLENALPAYEPFILFLNAE</sequence>
<dbReference type="EMBL" id="HM144387">
    <property type="protein sequence ID" value="ADH03152.1"/>
    <property type="molecule type" value="Genomic_DNA"/>
</dbReference>
<dbReference type="Pfam" id="PF24131">
    <property type="entry name" value="DUF7398"/>
    <property type="match status" value="1"/>
</dbReference>
<name>G9B1A7_9CAUD</name>
<dbReference type="GeneID" id="11536669"/>
<evidence type="ECO:0000313" key="1">
    <source>
        <dbReference type="EMBL" id="ADH03152.1"/>
    </source>
</evidence>
<dbReference type="RefSeq" id="YP_004957021.1">
    <property type="nucleotide sequence ID" value="NC_016563.1"/>
</dbReference>
<proteinExistence type="predicted"/>